<keyword evidence="8" id="KW-1185">Reference proteome</keyword>
<evidence type="ECO:0000259" key="6">
    <source>
        <dbReference type="PROSITE" id="PS50983"/>
    </source>
</evidence>
<dbReference type="PANTHER" id="PTHR30532">
    <property type="entry name" value="IRON III DICITRATE-BINDING PERIPLASMIC PROTEIN"/>
    <property type="match status" value="1"/>
</dbReference>
<evidence type="ECO:0000313" key="7">
    <source>
        <dbReference type="EMBL" id="GEM68369.1"/>
    </source>
</evidence>
<keyword evidence="4" id="KW-0408">Iron</keyword>
<accession>A0ABQ0W336</accession>
<evidence type="ECO:0000256" key="3">
    <source>
        <dbReference type="ARBA" id="ARBA00022448"/>
    </source>
</evidence>
<dbReference type="CDD" id="cd01140">
    <property type="entry name" value="FatB"/>
    <property type="match status" value="1"/>
</dbReference>
<evidence type="ECO:0000313" key="8">
    <source>
        <dbReference type="Proteomes" id="UP000321676"/>
    </source>
</evidence>
<keyword evidence="4" id="KW-0406">Ion transport</keyword>
<comment type="caution">
    <text evidence="7">The sequence shown here is derived from an EMBL/GenBank/DDBJ whole genome shotgun (WGS) entry which is preliminary data.</text>
</comment>
<dbReference type="Gene3D" id="3.40.50.1980">
    <property type="entry name" value="Nitrogenase molybdenum iron protein domain"/>
    <property type="match status" value="2"/>
</dbReference>
<evidence type="ECO:0000256" key="4">
    <source>
        <dbReference type="ARBA" id="ARBA00022496"/>
    </source>
</evidence>
<comment type="subcellular location">
    <subcellularLocation>
        <location evidence="1">Cell envelope</location>
    </subcellularLocation>
</comment>
<dbReference type="PANTHER" id="PTHR30532:SF28">
    <property type="entry name" value="PETROBACTIN-BINDING PROTEIN YCLQ"/>
    <property type="match status" value="1"/>
</dbReference>
<name>A0ABQ0W336_9SPHI</name>
<organism evidence="7 8">
    <name type="scientific">Sphingobacterium mizutaii NBRC 14946 = DSM 11724</name>
    <dbReference type="NCBI Taxonomy" id="1220576"/>
    <lineage>
        <taxon>Bacteria</taxon>
        <taxon>Pseudomonadati</taxon>
        <taxon>Bacteroidota</taxon>
        <taxon>Sphingobacteriia</taxon>
        <taxon>Sphingobacteriales</taxon>
        <taxon>Sphingobacteriaceae</taxon>
        <taxon>Sphingobacterium</taxon>
    </lineage>
</organism>
<dbReference type="PROSITE" id="PS50983">
    <property type="entry name" value="FE_B12_PBP"/>
    <property type="match status" value="1"/>
</dbReference>
<keyword evidence="4" id="KW-0410">Iron transport</keyword>
<feature type="domain" description="Fe/B12 periplasmic-binding" evidence="6">
    <location>
        <begin position="12"/>
        <end position="271"/>
    </location>
</feature>
<dbReference type="Proteomes" id="UP000321676">
    <property type="component" value="Unassembled WGS sequence"/>
</dbReference>
<dbReference type="SUPFAM" id="SSF53807">
    <property type="entry name" value="Helical backbone' metal receptor"/>
    <property type="match status" value="1"/>
</dbReference>
<gene>
    <name evidence="7" type="ORF">SMI01S_19750</name>
</gene>
<dbReference type="Pfam" id="PF01497">
    <property type="entry name" value="Peripla_BP_2"/>
    <property type="match status" value="1"/>
</dbReference>
<evidence type="ECO:0000256" key="2">
    <source>
        <dbReference type="ARBA" id="ARBA00008814"/>
    </source>
</evidence>
<reference evidence="7 8" key="1">
    <citation type="submission" date="2019-07" db="EMBL/GenBank/DDBJ databases">
        <title>Whole genome shotgun sequence of Sphingobacterium mizutaii NBRC 14946.</title>
        <authorList>
            <person name="Hosoyama A."/>
            <person name="Uohara A."/>
            <person name="Ohji S."/>
            <person name="Ichikawa N."/>
        </authorList>
    </citation>
    <scope>NUCLEOTIDE SEQUENCE [LARGE SCALE GENOMIC DNA]</scope>
    <source>
        <strain evidence="7 8">NBRC 14946</strain>
    </source>
</reference>
<proteinExistence type="inferred from homology"/>
<comment type="similarity">
    <text evidence="2">Belongs to the bacterial solute-binding protein 8 family.</text>
</comment>
<keyword evidence="5" id="KW-0732">Signal</keyword>
<sequence>MGKLIIPKNPKRSVVLDIGALETMNELGIVPVGVPKKFLPSYLKSIQDNPDVADVGSVIEPDFEAIAATKPDIIFISTRLERFYQEINEIAPTVFIGTDNKNYIPSFENNVKLIGRIYSQEAKANEKFASLEEKIAAAQSKYKQDPHKALFLIYNNGKFSAFGKGSRFGFIHDVLGIKPVLELNDESVHGQRVSNELIAEANPDYLFIVDRNAAVLGKKSSKEEVENQLIKQTKASKSNKLFYLDPNVWFISGGGITSVNLMVDDIVKLIQ</sequence>
<evidence type="ECO:0000256" key="5">
    <source>
        <dbReference type="ARBA" id="ARBA00022729"/>
    </source>
</evidence>
<protein>
    <submittedName>
        <fullName evidence="7">Iron ABC transporter substrate-binding protein</fullName>
    </submittedName>
</protein>
<dbReference type="InterPro" id="IPR051313">
    <property type="entry name" value="Bact_iron-sidero_bind"/>
</dbReference>
<keyword evidence="3" id="KW-0813">Transport</keyword>
<evidence type="ECO:0000256" key="1">
    <source>
        <dbReference type="ARBA" id="ARBA00004196"/>
    </source>
</evidence>
<dbReference type="InterPro" id="IPR002491">
    <property type="entry name" value="ABC_transptr_periplasmic_BD"/>
</dbReference>
<dbReference type="EMBL" id="BJXH01000016">
    <property type="protein sequence ID" value="GEM68369.1"/>
    <property type="molecule type" value="Genomic_DNA"/>
</dbReference>
<dbReference type="InterPro" id="IPR033870">
    <property type="entry name" value="FatB"/>
</dbReference>